<dbReference type="OrthoDB" id="7873197at2"/>
<reference evidence="1 2" key="1">
    <citation type="submission" date="2016-10" db="EMBL/GenBank/DDBJ databases">
        <authorList>
            <person name="de Groot N.N."/>
        </authorList>
    </citation>
    <scope>NUCLEOTIDE SEQUENCE [LARGE SCALE GENOMIC DNA]</scope>
    <source>
        <strain evidence="1 2">DSM 23042</strain>
    </source>
</reference>
<accession>A0A1H9TDH2</accession>
<keyword evidence="2" id="KW-1185">Reference proteome</keyword>
<organism evidence="1 2">
    <name type="scientific">Tranquillimonas rosea</name>
    <dbReference type="NCBI Taxonomy" id="641238"/>
    <lineage>
        <taxon>Bacteria</taxon>
        <taxon>Pseudomonadati</taxon>
        <taxon>Pseudomonadota</taxon>
        <taxon>Alphaproteobacteria</taxon>
        <taxon>Rhodobacterales</taxon>
        <taxon>Roseobacteraceae</taxon>
        <taxon>Tranquillimonas</taxon>
    </lineage>
</organism>
<dbReference type="AlphaFoldDB" id="A0A1H9TDH2"/>
<name>A0A1H9TDH2_9RHOB</name>
<sequence>MTIKRPSVGEGARSLLVEAEAHYREALEDFLAVKLYLKDRDDLAEAEIKQKAAEYRRATQTLFDERKRLEDHLKRLEGIAREYALDFDAVRAEIGGRLDRLRAAGGAGEVPG</sequence>
<evidence type="ECO:0000313" key="1">
    <source>
        <dbReference type="EMBL" id="SER95295.1"/>
    </source>
</evidence>
<protein>
    <submittedName>
        <fullName evidence="1">Uncharacterized protein</fullName>
    </submittedName>
</protein>
<dbReference type="Proteomes" id="UP000198885">
    <property type="component" value="Unassembled WGS sequence"/>
</dbReference>
<dbReference type="EMBL" id="FOGU01000004">
    <property type="protein sequence ID" value="SER95295.1"/>
    <property type="molecule type" value="Genomic_DNA"/>
</dbReference>
<dbReference type="RefSeq" id="WP_092691472.1">
    <property type="nucleotide sequence ID" value="NZ_FOGU01000004.1"/>
</dbReference>
<evidence type="ECO:0000313" key="2">
    <source>
        <dbReference type="Proteomes" id="UP000198885"/>
    </source>
</evidence>
<gene>
    <name evidence="1" type="ORF">SAMN04490244_104118</name>
</gene>
<proteinExistence type="predicted"/>
<dbReference type="STRING" id="641238.SAMN04490244_104118"/>